<dbReference type="AlphaFoldDB" id="A0AAD8Q619"/>
<organism evidence="2 3">
    <name type="scientific">Colletotrichum navitas</name>
    <dbReference type="NCBI Taxonomy" id="681940"/>
    <lineage>
        <taxon>Eukaryota</taxon>
        <taxon>Fungi</taxon>
        <taxon>Dikarya</taxon>
        <taxon>Ascomycota</taxon>
        <taxon>Pezizomycotina</taxon>
        <taxon>Sordariomycetes</taxon>
        <taxon>Hypocreomycetidae</taxon>
        <taxon>Glomerellales</taxon>
        <taxon>Glomerellaceae</taxon>
        <taxon>Colletotrichum</taxon>
        <taxon>Colletotrichum graminicola species complex</taxon>
    </lineage>
</organism>
<keyword evidence="1" id="KW-1133">Transmembrane helix</keyword>
<keyword evidence="1" id="KW-0472">Membrane</keyword>
<keyword evidence="3" id="KW-1185">Reference proteome</keyword>
<reference evidence="2" key="1">
    <citation type="submission" date="2021-06" db="EMBL/GenBank/DDBJ databases">
        <title>Comparative genomics, transcriptomics and evolutionary studies reveal genomic signatures of adaptation to plant cell wall in hemibiotrophic fungi.</title>
        <authorList>
            <consortium name="DOE Joint Genome Institute"/>
            <person name="Baroncelli R."/>
            <person name="Diaz J.F."/>
            <person name="Benocci T."/>
            <person name="Peng M."/>
            <person name="Battaglia E."/>
            <person name="Haridas S."/>
            <person name="Andreopoulos W."/>
            <person name="Labutti K."/>
            <person name="Pangilinan J."/>
            <person name="Floch G.L."/>
            <person name="Makela M.R."/>
            <person name="Henrissat B."/>
            <person name="Grigoriev I.V."/>
            <person name="Crouch J.A."/>
            <person name="De Vries R.P."/>
            <person name="Sukno S.A."/>
            <person name="Thon M.R."/>
        </authorList>
    </citation>
    <scope>NUCLEOTIDE SEQUENCE</scope>
    <source>
        <strain evidence="2">CBS 125086</strain>
    </source>
</reference>
<accession>A0AAD8Q619</accession>
<evidence type="ECO:0000256" key="1">
    <source>
        <dbReference type="SAM" id="Phobius"/>
    </source>
</evidence>
<comment type="caution">
    <text evidence="2">The sequence shown here is derived from an EMBL/GenBank/DDBJ whole genome shotgun (WGS) entry which is preliminary data.</text>
</comment>
<keyword evidence="1" id="KW-0812">Transmembrane</keyword>
<evidence type="ECO:0000313" key="2">
    <source>
        <dbReference type="EMBL" id="KAK1596595.1"/>
    </source>
</evidence>
<gene>
    <name evidence="2" type="ORF">LY79DRAFT_48978</name>
</gene>
<protein>
    <submittedName>
        <fullName evidence="2">Uncharacterized protein</fullName>
    </submittedName>
</protein>
<sequence length="110" mass="12451">MKLSLEAIIAIISLVVGLPPALFMLSRCWLGKRRSQVEQHQPTTSNNLTSFETLPRDELILWSRPTFPIRVWSFAGYQMDLVQNHPVIFPLQQATVSRGHDFGHLRGGSP</sequence>
<dbReference type="EMBL" id="JAHLJV010000011">
    <property type="protein sequence ID" value="KAK1596595.1"/>
    <property type="molecule type" value="Genomic_DNA"/>
</dbReference>
<proteinExistence type="predicted"/>
<dbReference type="GeneID" id="85437551"/>
<evidence type="ECO:0000313" key="3">
    <source>
        <dbReference type="Proteomes" id="UP001230504"/>
    </source>
</evidence>
<name>A0AAD8Q619_9PEZI</name>
<dbReference type="Proteomes" id="UP001230504">
    <property type="component" value="Unassembled WGS sequence"/>
</dbReference>
<dbReference type="RefSeq" id="XP_060417448.1">
    <property type="nucleotide sequence ID" value="XM_060553311.1"/>
</dbReference>
<feature type="transmembrane region" description="Helical" evidence="1">
    <location>
        <begin position="6"/>
        <end position="25"/>
    </location>
</feature>